<protein>
    <submittedName>
        <fullName evidence="3">TrkA family potassium uptake protein</fullName>
    </submittedName>
</protein>
<dbReference type="InterPro" id="IPR050721">
    <property type="entry name" value="Trk_Ktr_HKT_K-transport"/>
</dbReference>
<dbReference type="EMBL" id="RLIH01000003">
    <property type="protein sequence ID" value="RVU55222.1"/>
    <property type="molecule type" value="Genomic_DNA"/>
</dbReference>
<dbReference type="PANTHER" id="PTHR43833:SF7">
    <property type="entry name" value="KTR SYSTEM POTASSIUM UPTAKE PROTEIN C"/>
    <property type="match status" value="1"/>
</dbReference>
<evidence type="ECO:0000313" key="3">
    <source>
        <dbReference type="EMBL" id="RVU55222.1"/>
    </source>
</evidence>
<dbReference type="PANTHER" id="PTHR43833">
    <property type="entry name" value="POTASSIUM CHANNEL PROTEIN 2-RELATED-RELATED"/>
    <property type="match status" value="1"/>
</dbReference>
<dbReference type="InterPro" id="IPR036721">
    <property type="entry name" value="RCK_C_sf"/>
</dbReference>
<sequence length="218" mass="23760">MKSFVVFGCGRFGSTVATTLAELDNEVLVVDINFDKVQGISDQVTAAVQCDVLDENAIKDLGLKNFDVAVIAIGTNLEAAIMATIMSKEAGISYIVAKANGLRHGNILEKVGANKIIYPEIDMGYKVAHNLTSSNILDIIQLSPDFSIAEIKVVPDWYGKTIEQVQFRKLFNVTILGIESRDNLDISPSSDTILLENDILVLLGSNEDIQKLEKMQGI</sequence>
<name>A0A437S893_9FIRM</name>
<dbReference type="GO" id="GO:0008324">
    <property type="term" value="F:monoatomic cation transmembrane transporter activity"/>
    <property type="evidence" value="ECO:0007669"/>
    <property type="project" value="InterPro"/>
</dbReference>
<dbReference type="Pfam" id="PF02080">
    <property type="entry name" value="TrkA_C"/>
    <property type="match status" value="1"/>
</dbReference>
<dbReference type="Pfam" id="PF02254">
    <property type="entry name" value="TrkA_N"/>
    <property type="match status" value="1"/>
</dbReference>
<evidence type="ECO:0000259" key="1">
    <source>
        <dbReference type="PROSITE" id="PS51201"/>
    </source>
</evidence>
<dbReference type="AlphaFoldDB" id="A0A437S893"/>
<comment type="caution">
    <text evidence="3">The sequence shown here is derived from an EMBL/GenBank/DDBJ whole genome shotgun (WGS) entry which is preliminary data.</text>
</comment>
<dbReference type="SUPFAM" id="SSF51735">
    <property type="entry name" value="NAD(P)-binding Rossmann-fold domains"/>
    <property type="match status" value="1"/>
</dbReference>
<dbReference type="InterPro" id="IPR036291">
    <property type="entry name" value="NAD(P)-bd_dom_sf"/>
</dbReference>
<dbReference type="PROSITE" id="PS51201">
    <property type="entry name" value="RCK_N"/>
    <property type="match status" value="1"/>
</dbReference>
<reference evidence="3 4" key="1">
    <citation type="submission" date="2018-11" db="EMBL/GenBank/DDBJ databases">
        <title>Genome sequencing and assembly of Anaerosphaera sp. nov., GS7-6-2.</title>
        <authorList>
            <person name="Rettenmaier R."/>
            <person name="Liebl W."/>
            <person name="Zverlov V."/>
        </authorList>
    </citation>
    <scope>NUCLEOTIDE SEQUENCE [LARGE SCALE GENOMIC DNA]</scope>
    <source>
        <strain evidence="3 4">GS7-6-2</strain>
    </source>
</reference>
<proteinExistence type="predicted"/>
<dbReference type="SUPFAM" id="SSF116726">
    <property type="entry name" value="TrkA C-terminal domain-like"/>
    <property type="match status" value="1"/>
</dbReference>
<dbReference type="Proteomes" id="UP000288812">
    <property type="component" value="Unassembled WGS sequence"/>
</dbReference>
<accession>A0A437S893</accession>
<dbReference type="GO" id="GO:0006813">
    <property type="term" value="P:potassium ion transport"/>
    <property type="evidence" value="ECO:0007669"/>
    <property type="project" value="InterPro"/>
</dbReference>
<evidence type="ECO:0000259" key="2">
    <source>
        <dbReference type="PROSITE" id="PS51202"/>
    </source>
</evidence>
<dbReference type="Gene3D" id="3.40.50.720">
    <property type="entry name" value="NAD(P)-binding Rossmann-like Domain"/>
    <property type="match status" value="1"/>
</dbReference>
<dbReference type="RefSeq" id="WP_127723621.1">
    <property type="nucleotide sequence ID" value="NZ_RLIH01000003.1"/>
</dbReference>
<dbReference type="InterPro" id="IPR006037">
    <property type="entry name" value="RCK_C"/>
</dbReference>
<feature type="domain" description="RCK N-terminal" evidence="1">
    <location>
        <begin position="1"/>
        <end position="118"/>
    </location>
</feature>
<dbReference type="Gene3D" id="3.30.70.1450">
    <property type="entry name" value="Regulator of K+ conductance, C-terminal domain"/>
    <property type="match status" value="1"/>
</dbReference>
<keyword evidence="4" id="KW-1185">Reference proteome</keyword>
<feature type="domain" description="RCK C-terminal" evidence="2">
    <location>
        <begin position="134"/>
        <end position="218"/>
    </location>
</feature>
<gene>
    <name evidence="3" type="ORF">EF514_02815</name>
</gene>
<organism evidence="3 4">
    <name type="scientific">Anaerosphaera multitolerans</name>
    <dbReference type="NCBI Taxonomy" id="2487351"/>
    <lineage>
        <taxon>Bacteria</taxon>
        <taxon>Bacillati</taxon>
        <taxon>Bacillota</taxon>
        <taxon>Tissierellia</taxon>
        <taxon>Tissierellales</taxon>
        <taxon>Peptoniphilaceae</taxon>
        <taxon>Anaerosphaera</taxon>
    </lineage>
</organism>
<evidence type="ECO:0000313" key="4">
    <source>
        <dbReference type="Proteomes" id="UP000288812"/>
    </source>
</evidence>
<dbReference type="InterPro" id="IPR003148">
    <property type="entry name" value="RCK_N"/>
</dbReference>
<dbReference type="PROSITE" id="PS51202">
    <property type="entry name" value="RCK_C"/>
    <property type="match status" value="1"/>
</dbReference>
<dbReference type="OrthoDB" id="9776294at2"/>